<feature type="compositionally biased region" description="Polar residues" evidence="1">
    <location>
        <begin position="503"/>
        <end position="514"/>
    </location>
</feature>
<evidence type="ECO:0000256" key="1">
    <source>
        <dbReference type="SAM" id="MobiDB-lite"/>
    </source>
</evidence>
<feature type="compositionally biased region" description="Low complexity" evidence="1">
    <location>
        <begin position="479"/>
        <end position="491"/>
    </location>
</feature>
<feature type="region of interest" description="Disordered" evidence="1">
    <location>
        <begin position="310"/>
        <end position="405"/>
    </location>
</feature>
<name>A0A0F7SSA1_PHARH</name>
<keyword evidence="2" id="KW-1133">Transmembrane helix</keyword>
<accession>A0A0F7SSA1</accession>
<dbReference type="EMBL" id="LN483166">
    <property type="protein sequence ID" value="CED84361.1"/>
    <property type="molecule type" value="Genomic_DNA"/>
</dbReference>
<feature type="compositionally biased region" description="Polar residues" evidence="1">
    <location>
        <begin position="323"/>
        <end position="344"/>
    </location>
</feature>
<keyword evidence="2" id="KW-0812">Transmembrane</keyword>
<dbReference type="AlphaFoldDB" id="A0A0F7SSA1"/>
<protein>
    <submittedName>
        <fullName evidence="3">Uncharacterized protein</fullName>
    </submittedName>
</protein>
<evidence type="ECO:0000313" key="3">
    <source>
        <dbReference type="EMBL" id="CED84361.1"/>
    </source>
</evidence>
<proteinExistence type="predicted"/>
<reference evidence="3" key="1">
    <citation type="submission" date="2014-08" db="EMBL/GenBank/DDBJ databases">
        <authorList>
            <person name="Sharma Rahul"/>
            <person name="Thines Marco"/>
        </authorList>
    </citation>
    <scope>NUCLEOTIDE SEQUENCE</scope>
</reference>
<organism evidence="3">
    <name type="scientific">Phaffia rhodozyma</name>
    <name type="common">Yeast</name>
    <name type="synonym">Xanthophyllomyces dendrorhous</name>
    <dbReference type="NCBI Taxonomy" id="264483"/>
    <lineage>
        <taxon>Eukaryota</taxon>
        <taxon>Fungi</taxon>
        <taxon>Dikarya</taxon>
        <taxon>Basidiomycota</taxon>
        <taxon>Agaricomycotina</taxon>
        <taxon>Tremellomycetes</taxon>
        <taxon>Cystofilobasidiales</taxon>
        <taxon>Mrakiaceae</taxon>
        <taxon>Phaffia</taxon>
    </lineage>
</organism>
<keyword evidence="2" id="KW-0472">Membrane</keyword>
<feature type="compositionally biased region" description="Basic and acidic residues" evidence="1">
    <location>
        <begin position="375"/>
        <end position="389"/>
    </location>
</feature>
<feature type="compositionally biased region" description="Polar residues" evidence="1">
    <location>
        <begin position="391"/>
        <end position="402"/>
    </location>
</feature>
<feature type="transmembrane region" description="Helical" evidence="2">
    <location>
        <begin position="199"/>
        <end position="220"/>
    </location>
</feature>
<evidence type="ECO:0000256" key="2">
    <source>
        <dbReference type="SAM" id="Phobius"/>
    </source>
</evidence>
<feature type="region of interest" description="Disordered" evidence="1">
    <location>
        <begin position="424"/>
        <end position="547"/>
    </location>
</feature>
<feature type="compositionally biased region" description="Polar residues" evidence="1">
    <location>
        <begin position="436"/>
        <end position="446"/>
    </location>
</feature>
<feature type="compositionally biased region" description="Polar residues" evidence="1">
    <location>
        <begin position="458"/>
        <end position="468"/>
    </location>
</feature>
<sequence>MSSVISSTLASTRLSTLDQVLASLDESDALDESSLMMKKRSLTKRGCTTAQLYLSPESLSTFDASSGPITFKWDKTCISSSKINLKLFAPNSADPTIKIWESIDASTGSLSEELLPRWWNSTTSIGMQIIISPSGSLIDSVFSSLPVGPQFTVTYPESALVTTTVGGSTVAAPAANTAISDPVVVKIGTGSGSLPAGSIFAAVFFPIVVIVAGIFIYVRWTRAKQAKKRQRWSQAIDNRMSVLSNAWQPGTGQGESPRKSEAFSQNRRTVMSTYSNHAGFGTHQAGQPDMSEIDPASFARPRTMFTDAERNSRAVSFAEPGARSSTDQNRATHYSSRTQGSIYSRRSDPHEVPTQAHHASGHAKSKSSLSGILRPRVDMGNHSEARRGNSLELSTSPSQTSGPWVLGVDEVDRFGQQRGQDVISEDQENLRDVPESNVNPSKNQLPRLQIPSKAANPTILSPSLTPTSACFPGPPPAVSIDPSSASPMSPDDMLKAYAAARNRSASVSQGQPSVGQAWEEADRRSVVGENNPFRASMVGSDSEFGSK</sequence>